<reference evidence="1 2" key="1">
    <citation type="journal article" date="2022" name="Allergy">
        <title>Genome assembly and annotation of Periplaneta americana reveal a comprehensive cockroach allergen profile.</title>
        <authorList>
            <person name="Wang L."/>
            <person name="Xiong Q."/>
            <person name="Saelim N."/>
            <person name="Wang L."/>
            <person name="Nong W."/>
            <person name="Wan A.T."/>
            <person name="Shi M."/>
            <person name="Liu X."/>
            <person name="Cao Q."/>
            <person name="Hui J.H.L."/>
            <person name="Sookrung N."/>
            <person name="Leung T.F."/>
            <person name="Tungtrongchitr A."/>
            <person name="Tsui S.K.W."/>
        </authorList>
    </citation>
    <scope>NUCLEOTIDE SEQUENCE [LARGE SCALE GENOMIC DNA]</scope>
    <source>
        <strain evidence="1">PWHHKU_190912</strain>
    </source>
</reference>
<dbReference type="EMBL" id="JAJSOF020000019">
    <property type="protein sequence ID" value="KAJ4438347.1"/>
    <property type="molecule type" value="Genomic_DNA"/>
</dbReference>
<proteinExistence type="predicted"/>
<evidence type="ECO:0000313" key="2">
    <source>
        <dbReference type="Proteomes" id="UP001148838"/>
    </source>
</evidence>
<organism evidence="1 2">
    <name type="scientific">Periplaneta americana</name>
    <name type="common">American cockroach</name>
    <name type="synonym">Blatta americana</name>
    <dbReference type="NCBI Taxonomy" id="6978"/>
    <lineage>
        <taxon>Eukaryota</taxon>
        <taxon>Metazoa</taxon>
        <taxon>Ecdysozoa</taxon>
        <taxon>Arthropoda</taxon>
        <taxon>Hexapoda</taxon>
        <taxon>Insecta</taxon>
        <taxon>Pterygota</taxon>
        <taxon>Neoptera</taxon>
        <taxon>Polyneoptera</taxon>
        <taxon>Dictyoptera</taxon>
        <taxon>Blattodea</taxon>
        <taxon>Blattoidea</taxon>
        <taxon>Blattidae</taxon>
        <taxon>Blattinae</taxon>
        <taxon>Periplaneta</taxon>
    </lineage>
</organism>
<evidence type="ECO:0000313" key="1">
    <source>
        <dbReference type="EMBL" id="KAJ4438347.1"/>
    </source>
</evidence>
<protein>
    <submittedName>
        <fullName evidence="1">Uncharacterized protein</fullName>
    </submittedName>
</protein>
<comment type="caution">
    <text evidence="1">The sequence shown here is derived from an EMBL/GenBank/DDBJ whole genome shotgun (WGS) entry which is preliminary data.</text>
</comment>
<name>A0ABQ8SXG7_PERAM</name>
<keyword evidence="2" id="KW-1185">Reference proteome</keyword>
<dbReference type="Proteomes" id="UP001148838">
    <property type="component" value="Unassembled WGS sequence"/>
</dbReference>
<gene>
    <name evidence="1" type="ORF">ANN_14289</name>
</gene>
<accession>A0ABQ8SXG7</accession>
<sequence length="232" mass="26755">MRRAILVQERDHSATQSFADRTGEEYNAYSSALCNFLNSPVTLSLLTPNIFLSNTLILCSSLKVRMQVHNHAERPRFQQQRNLRDGDEDNLHICENIRKWRFGVTQTPCDVSPAFVCCEIVKGSTKKLDAQKNFIIPEMPLESRLQFHPYRLQMLQALNQRTKCYEEISALIENDDEFIRSVVFSDVATFHLSGEITRYGVEDIFKPILKNSIVVKGDFLEIVGYTVEKMKM</sequence>